<name>A0A6P7U9D6_9MOLL</name>
<dbReference type="GO" id="GO:0000793">
    <property type="term" value="C:condensed chromosome"/>
    <property type="evidence" value="ECO:0007669"/>
    <property type="project" value="TreeGrafter"/>
</dbReference>
<dbReference type="InterPro" id="IPR052709">
    <property type="entry name" value="Transposase-MT_Hybrid"/>
</dbReference>
<dbReference type="GO" id="GO:0044547">
    <property type="term" value="F:DNA topoisomerase binding"/>
    <property type="evidence" value="ECO:0007669"/>
    <property type="project" value="TreeGrafter"/>
</dbReference>
<keyword evidence="1" id="KW-1185">Reference proteome</keyword>
<proteinExistence type="predicted"/>
<dbReference type="GO" id="GO:0000729">
    <property type="term" value="P:DNA double-strand break processing"/>
    <property type="evidence" value="ECO:0007669"/>
    <property type="project" value="TreeGrafter"/>
</dbReference>
<evidence type="ECO:0000313" key="2">
    <source>
        <dbReference type="RefSeq" id="XP_029657571.1"/>
    </source>
</evidence>
<dbReference type="GO" id="GO:0006303">
    <property type="term" value="P:double-strand break repair via nonhomologous end joining"/>
    <property type="evidence" value="ECO:0007669"/>
    <property type="project" value="TreeGrafter"/>
</dbReference>
<dbReference type="GO" id="GO:0000014">
    <property type="term" value="F:single-stranded DNA endodeoxyribonuclease activity"/>
    <property type="evidence" value="ECO:0007669"/>
    <property type="project" value="TreeGrafter"/>
</dbReference>
<dbReference type="GO" id="GO:0005634">
    <property type="term" value="C:nucleus"/>
    <property type="evidence" value="ECO:0007669"/>
    <property type="project" value="TreeGrafter"/>
</dbReference>
<dbReference type="RefSeq" id="XP_029657571.1">
    <property type="nucleotide sequence ID" value="XM_029801711.1"/>
</dbReference>
<dbReference type="GO" id="GO:0031297">
    <property type="term" value="P:replication fork processing"/>
    <property type="evidence" value="ECO:0007669"/>
    <property type="project" value="TreeGrafter"/>
</dbReference>
<reference evidence="2" key="1">
    <citation type="submission" date="2025-08" db="UniProtKB">
        <authorList>
            <consortium name="RefSeq"/>
        </authorList>
    </citation>
    <scope>IDENTIFICATION</scope>
</reference>
<dbReference type="GO" id="GO:0044774">
    <property type="term" value="P:mitotic DNA integrity checkpoint signaling"/>
    <property type="evidence" value="ECO:0007669"/>
    <property type="project" value="TreeGrafter"/>
</dbReference>
<dbReference type="AlphaFoldDB" id="A0A6P7U9D6"/>
<gene>
    <name evidence="2" type="primary">LOC115231763</name>
</gene>
<dbReference type="PANTHER" id="PTHR46060:SF2">
    <property type="entry name" value="HISTONE-LYSINE N-METHYLTRANSFERASE SETMAR"/>
    <property type="match status" value="1"/>
</dbReference>
<accession>A0A6P7U9D6</accession>
<dbReference type="GO" id="GO:0046975">
    <property type="term" value="F:histone H3K36 methyltransferase activity"/>
    <property type="evidence" value="ECO:0007669"/>
    <property type="project" value="TreeGrafter"/>
</dbReference>
<protein>
    <submittedName>
        <fullName evidence="2">Histone-lysine N-methyltransferase SETMAR-like</fullName>
    </submittedName>
</protein>
<dbReference type="GO" id="GO:0042800">
    <property type="term" value="F:histone H3K4 methyltransferase activity"/>
    <property type="evidence" value="ECO:0007669"/>
    <property type="project" value="TreeGrafter"/>
</dbReference>
<sequence length="142" mass="16958">MQKRTFSPYSTFLFPQRQRKRLRFRKEKCEVYGIDYLIERISQKWLLKFLSGDFSLKDEQCSGSSTKVDDRIKAIIETACHITVREIAERLNLSHTIENYLKCLGFVKKFDIYAPHKLKAIHFTQHINICDMHLLRNEIDLF</sequence>
<dbReference type="GO" id="GO:0003697">
    <property type="term" value="F:single-stranded DNA binding"/>
    <property type="evidence" value="ECO:0007669"/>
    <property type="project" value="TreeGrafter"/>
</dbReference>
<dbReference type="GO" id="GO:0015074">
    <property type="term" value="P:DNA integration"/>
    <property type="evidence" value="ECO:0007669"/>
    <property type="project" value="TreeGrafter"/>
</dbReference>
<organism evidence="1 2">
    <name type="scientific">Octopus sinensis</name>
    <name type="common">East Asian common octopus</name>
    <dbReference type="NCBI Taxonomy" id="2607531"/>
    <lineage>
        <taxon>Eukaryota</taxon>
        <taxon>Metazoa</taxon>
        <taxon>Spiralia</taxon>
        <taxon>Lophotrochozoa</taxon>
        <taxon>Mollusca</taxon>
        <taxon>Cephalopoda</taxon>
        <taxon>Coleoidea</taxon>
        <taxon>Octopodiformes</taxon>
        <taxon>Octopoda</taxon>
        <taxon>Incirrata</taxon>
        <taxon>Octopodidae</taxon>
        <taxon>Octopus</taxon>
    </lineage>
</organism>
<dbReference type="Proteomes" id="UP000515154">
    <property type="component" value="Unplaced"/>
</dbReference>
<dbReference type="GO" id="GO:0035861">
    <property type="term" value="C:site of double-strand break"/>
    <property type="evidence" value="ECO:0007669"/>
    <property type="project" value="TreeGrafter"/>
</dbReference>
<dbReference type="GO" id="GO:0003690">
    <property type="term" value="F:double-stranded DNA binding"/>
    <property type="evidence" value="ECO:0007669"/>
    <property type="project" value="TreeGrafter"/>
</dbReference>
<dbReference type="KEGG" id="osn:115231763"/>
<evidence type="ECO:0000313" key="1">
    <source>
        <dbReference type="Proteomes" id="UP000515154"/>
    </source>
</evidence>
<dbReference type="PANTHER" id="PTHR46060">
    <property type="entry name" value="MARINER MOS1 TRANSPOSASE-LIKE PROTEIN"/>
    <property type="match status" value="1"/>
</dbReference>